<evidence type="ECO:0000313" key="2">
    <source>
        <dbReference type="EMBL" id="ROQ18594.1"/>
    </source>
</evidence>
<evidence type="ECO:0000256" key="1">
    <source>
        <dbReference type="SAM" id="SignalP"/>
    </source>
</evidence>
<dbReference type="SUPFAM" id="SSF53850">
    <property type="entry name" value="Periplasmic binding protein-like II"/>
    <property type="match status" value="1"/>
</dbReference>
<accession>A0A3N1NFC5</accession>
<organism evidence="2 3">
    <name type="scientific">Marinimicrobium koreense</name>
    <dbReference type="NCBI Taxonomy" id="306545"/>
    <lineage>
        <taxon>Bacteria</taxon>
        <taxon>Pseudomonadati</taxon>
        <taxon>Pseudomonadota</taxon>
        <taxon>Gammaproteobacteria</taxon>
        <taxon>Cellvibrionales</taxon>
        <taxon>Cellvibrionaceae</taxon>
        <taxon>Marinimicrobium</taxon>
    </lineage>
</organism>
<dbReference type="Gene3D" id="3.40.190.10">
    <property type="entry name" value="Periplasmic binding protein-like II"/>
    <property type="match status" value="2"/>
</dbReference>
<feature type="chain" id="PRO_5018087437" evidence="1">
    <location>
        <begin position="32"/>
        <end position="324"/>
    </location>
</feature>
<gene>
    <name evidence="2" type="ORF">EDC38_2822</name>
</gene>
<dbReference type="AlphaFoldDB" id="A0A3N1NFC5"/>
<reference evidence="2 3" key="1">
    <citation type="submission" date="2018-11" db="EMBL/GenBank/DDBJ databases">
        <title>Genomic Encyclopedia of Type Strains, Phase IV (KMG-IV): sequencing the most valuable type-strain genomes for metagenomic binning, comparative biology and taxonomic classification.</title>
        <authorList>
            <person name="Goeker M."/>
        </authorList>
    </citation>
    <scope>NUCLEOTIDE SEQUENCE [LARGE SCALE GENOMIC DNA]</scope>
    <source>
        <strain evidence="2 3">DSM 16974</strain>
    </source>
</reference>
<dbReference type="RefSeq" id="WP_123639194.1">
    <property type="nucleotide sequence ID" value="NZ_RJUK01000002.1"/>
</dbReference>
<feature type="signal peptide" evidence="1">
    <location>
        <begin position="1"/>
        <end position="31"/>
    </location>
</feature>
<protein>
    <submittedName>
        <fullName evidence="2">Extracellular solute-binding protein (Family 3)</fullName>
    </submittedName>
</protein>
<comment type="caution">
    <text evidence="2">The sequence shown here is derived from an EMBL/GenBank/DDBJ whole genome shotgun (WGS) entry which is preliminary data.</text>
</comment>
<keyword evidence="3" id="KW-1185">Reference proteome</keyword>
<keyword evidence="1" id="KW-0732">Signal</keyword>
<sequence>MPDYRATGRACASRWLSLPALWLTINLAPLANEPSCTLHDGKDVPSVQLPLRHEARHEHRGYYEGLLQLALDKFETEYGPCHVTVPESYKPQVRRYLDLERKTGADIIDATATPERSERFRAIPVPLLKGLMGYRLFFIRESDKEAFSNIQSLDDLRAFRAGQGESWFDVTLLKAHDIPVVTAPKYESLFRMLQAERFDFFPRGAQEILDEQDNFDTEGLIIEPDLLLAYPAPVYFYVHKDNVALADRVETGLRRAVNDGSFDQYYYSHPMVRKVFTELNLFERTTLYLCHPHHRDPDLLQQADTWVRPWPKRLCDNAGIPTLD</sequence>
<dbReference type="EMBL" id="RJUK01000002">
    <property type="protein sequence ID" value="ROQ18594.1"/>
    <property type="molecule type" value="Genomic_DNA"/>
</dbReference>
<name>A0A3N1NFC5_9GAMM</name>
<dbReference type="OrthoDB" id="547680at2"/>
<evidence type="ECO:0000313" key="3">
    <source>
        <dbReference type="Proteomes" id="UP000273643"/>
    </source>
</evidence>
<proteinExistence type="predicted"/>
<dbReference type="Proteomes" id="UP000273643">
    <property type="component" value="Unassembled WGS sequence"/>
</dbReference>